<name>Q9YCS4_AERPE</name>
<dbReference type="EnsemblBacteria" id="BAA80173">
    <property type="protein sequence ID" value="BAA80173"/>
    <property type="gene ID" value="APE_1187.1"/>
</dbReference>
<dbReference type="Proteomes" id="UP000002518">
    <property type="component" value="Chromosome"/>
</dbReference>
<protein>
    <submittedName>
        <fullName evidence="2">Uncharacterized protein</fullName>
    </submittedName>
</protein>
<sequence length="767" mass="88229">MLRKFIIILIIGIIYILTGLIYIHKLLPLSPWIGADTYPVYPRTLKDLIIIYLSPWSFYFSRTVISSEIPYFSIIKQVFLIIFGKYSEAALVVLWFLIMGLGFFALSKFITSKTSIRVLSGIIYAISAFTWHESVHSIYGMMGAYALTPWVTYMLIKYLYYIEKSKSTGSSTIVTIIFKTSFLGLILGVFIGLLMISTLYPYYSIFFLFIWLPMMITLLVLIIIDIGEASTARNVLIALVALIIVAIGFLIPYYISYKGTILSSIESQGLRNPEDLLKVKMADFSYNYRFNNLPLALWFSYLWAPAWGTLNKALPTIPIFIIASIATTNILMIAKRRNKHYSQFMTLYSIIGFLAVIGYLMVASDIARNPEVLEMLWQNPLVSTLLSGITQPIKIGIPVSLYLTLMTTIMLSHLSSLFKNLRKTRRVLQLAFGGIVLGIVMVSALLYSIHLPVTENHNVSQQYEESLKLLIDTQESFGYSTAFIPYIWIAKGKGYLRYYYTYAVALRPFEVFGPYVKHSAEIEKIQDILATDRVEVSVIAKTLYIQALVDKNRRIHLYNFTWSPVYIVLPITIEPYNEACYIKGLEVLSKLIAEDKTLAQLYLRSYTVIDFVPPNSLRSATYPIYIIKFNEKCSIKNSWNISIIKKQDGMTRNISTEEFLDDIRDLLFQLRTTYIKFKIDYLPFNVQILIEPDKHVLSVIRYNERQSPYWASNDLEKMDSLSLYNLFRIKNNSTTINIYHELWLLKLSLIMLKVLMFPGGIYLVIII</sequence>
<feature type="transmembrane region" description="Helical" evidence="1">
    <location>
        <begin position="5"/>
        <end position="23"/>
    </location>
</feature>
<keyword evidence="3" id="KW-1185">Reference proteome</keyword>
<feature type="transmembrane region" description="Helical" evidence="1">
    <location>
        <begin position="114"/>
        <end position="132"/>
    </location>
</feature>
<dbReference type="KEGG" id="ape:APE_1187.1"/>
<feature type="transmembrane region" description="Helical" evidence="1">
    <location>
        <begin position="743"/>
        <end position="765"/>
    </location>
</feature>
<dbReference type="EMBL" id="BA000002">
    <property type="protein sequence ID" value="BAA80173.2"/>
    <property type="molecule type" value="Genomic_DNA"/>
</dbReference>
<gene>
    <name evidence="2" type="ordered locus">APE_1187.1</name>
</gene>
<dbReference type="PATRIC" id="fig|272557.25.peg.816"/>
<dbReference type="eggNOG" id="arCOG07351">
    <property type="taxonomic scope" value="Archaea"/>
</dbReference>
<dbReference type="RefSeq" id="WP_010866212.1">
    <property type="nucleotide sequence ID" value="NC_000854.2"/>
</dbReference>
<accession>Q9YCS4</accession>
<keyword evidence="1" id="KW-0472">Membrane</keyword>
<proteinExistence type="predicted"/>
<feature type="transmembrane region" description="Helical" evidence="1">
    <location>
        <begin position="236"/>
        <end position="255"/>
    </location>
</feature>
<feature type="transmembrane region" description="Helical" evidence="1">
    <location>
        <begin position="138"/>
        <end position="160"/>
    </location>
</feature>
<evidence type="ECO:0000313" key="3">
    <source>
        <dbReference type="Proteomes" id="UP000002518"/>
    </source>
</evidence>
<feature type="transmembrane region" description="Helical" evidence="1">
    <location>
        <begin position="430"/>
        <end position="449"/>
    </location>
</feature>
<evidence type="ECO:0000313" key="2">
    <source>
        <dbReference type="EMBL" id="BAA80173.2"/>
    </source>
</evidence>
<keyword evidence="1" id="KW-0812">Transmembrane</keyword>
<feature type="transmembrane region" description="Helical" evidence="1">
    <location>
        <begin position="346"/>
        <end position="367"/>
    </location>
</feature>
<dbReference type="AlphaFoldDB" id="Q9YCS4"/>
<feature type="transmembrane region" description="Helical" evidence="1">
    <location>
        <begin position="202"/>
        <end position="224"/>
    </location>
</feature>
<dbReference type="GeneID" id="1445842"/>
<reference evidence="2 3" key="1">
    <citation type="journal article" date="1999" name="DNA Res.">
        <title>Complete genome sequence of an aerobic hyper-thermophilic crenarchaeon, Aeropyrum pernix K1.</title>
        <authorList>
            <person name="Kawarabayasi Y."/>
            <person name="Hino Y."/>
            <person name="Horikawa H."/>
            <person name="Yamazaki S."/>
            <person name="Haikawa Y."/>
            <person name="Jin-no K."/>
            <person name="Takahashi M."/>
            <person name="Sekine M."/>
            <person name="Baba S."/>
            <person name="Ankai A."/>
            <person name="Kosugi H."/>
            <person name="Hosoyama A."/>
            <person name="Fukui S."/>
            <person name="Nagai Y."/>
            <person name="Nishijima K."/>
            <person name="Nakazawa H."/>
            <person name="Takamiya M."/>
            <person name="Masuda S."/>
            <person name="Funahashi T."/>
            <person name="Tanaka T."/>
            <person name="Kudoh Y."/>
            <person name="Yamazaki J."/>
            <person name="Kushida N."/>
            <person name="Oguchi A."/>
            <person name="Aoki K."/>
            <person name="Kubota K."/>
            <person name="Nakamura Y."/>
            <person name="Nomura N."/>
            <person name="Sako Y."/>
            <person name="Kikuchi H."/>
        </authorList>
    </citation>
    <scope>NUCLEOTIDE SEQUENCE [LARGE SCALE GENOMIC DNA]</scope>
    <source>
        <strain evidence="3">ATCC 700893 / DSM 11879 / JCM 9820 / NBRC 100138 / K1</strain>
    </source>
</reference>
<feature type="transmembrane region" description="Helical" evidence="1">
    <location>
        <begin position="313"/>
        <end position="334"/>
    </location>
</feature>
<organism evidence="2 3">
    <name type="scientific">Aeropyrum pernix (strain ATCC 700893 / DSM 11879 / JCM 9820 / NBRC 100138 / K1)</name>
    <dbReference type="NCBI Taxonomy" id="272557"/>
    <lineage>
        <taxon>Archaea</taxon>
        <taxon>Thermoproteota</taxon>
        <taxon>Thermoprotei</taxon>
        <taxon>Desulfurococcales</taxon>
        <taxon>Desulfurococcaceae</taxon>
        <taxon>Aeropyrum</taxon>
    </lineage>
</organism>
<dbReference type="STRING" id="272557.APE_1187.1"/>
<feature type="transmembrane region" description="Helical" evidence="1">
    <location>
        <begin position="89"/>
        <end position="107"/>
    </location>
</feature>
<dbReference type="PIR" id="G72589">
    <property type="entry name" value="G72589"/>
</dbReference>
<feature type="transmembrane region" description="Helical" evidence="1">
    <location>
        <begin position="172"/>
        <end position="196"/>
    </location>
</feature>
<feature type="transmembrane region" description="Helical" evidence="1">
    <location>
        <begin position="395"/>
        <end position="418"/>
    </location>
</feature>
<evidence type="ECO:0000256" key="1">
    <source>
        <dbReference type="SAM" id="Phobius"/>
    </source>
</evidence>
<keyword evidence="1" id="KW-1133">Transmembrane helix</keyword>